<feature type="transmembrane region" description="Helical" evidence="1">
    <location>
        <begin position="89"/>
        <end position="110"/>
    </location>
</feature>
<dbReference type="OrthoDB" id="10399165at2759"/>
<gene>
    <name evidence="2" type="ORF">cubi_02171</name>
</gene>
<proteinExistence type="predicted"/>
<protein>
    <submittedName>
        <fullName evidence="2">Uncharacterized protein</fullName>
    </submittedName>
</protein>
<keyword evidence="1" id="KW-0812">Transmembrane</keyword>
<evidence type="ECO:0000313" key="3">
    <source>
        <dbReference type="Proteomes" id="UP000186176"/>
    </source>
</evidence>
<name>A0A1J4MIS2_9CRYT</name>
<sequence>MILGSKVNIFIDNMGTIYKQNSVNISNDNKSNVDKIELKIPNNHDNLNINVLNIKDTSSSLDNNEKDQINSSICECKIVNKCIPYEDCYGLAGITTTLILIIIATIGYIVQYLSLIPHEYLSERNLRENKFCGFVLPNSEIVEPSHPNS</sequence>
<comment type="caution">
    <text evidence="2">The sequence shown here is derived from an EMBL/GenBank/DDBJ whole genome shotgun (WGS) entry which is preliminary data.</text>
</comment>
<dbReference type="AlphaFoldDB" id="A0A1J4MIS2"/>
<dbReference type="GeneID" id="39978962"/>
<evidence type="ECO:0000313" key="2">
    <source>
        <dbReference type="EMBL" id="OII72940.1"/>
    </source>
</evidence>
<organism evidence="2 3">
    <name type="scientific">Cryptosporidium ubiquitum</name>
    <dbReference type="NCBI Taxonomy" id="857276"/>
    <lineage>
        <taxon>Eukaryota</taxon>
        <taxon>Sar</taxon>
        <taxon>Alveolata</taxon>
        <taxon>Apicomplexa</taxon>
        <taxon>Conoidasida</taxon>
        <taxon>Coccidia</taxon>
        <taxon>Eucoccidiorida</taxon>
        <taxon>Eimeriorina</taxon>
        <taxon>Cryptosporidiidae</taxon>
        <taxon>Cryptosporidium</taxon>
    </lineage>
</organism>
<accession>A0A1J4MIS2</accession>
<keyword evidence="1" id="KW-1133">Transmembrane helix</keyword>
<dbReference type="Proteomes" id="UP000186176">
    <property type="component" value="Unassembled WGS sequence"/>
</dbReference>
<keyword evidence="1" id="KW-0472">Membrane</keyword>
<dbReference type="RefSeq" id="XP_028874304.1">
    <property type="nucleotide sequence ID" value="XM_029019183.1"/>
</dbReference>
<keyword evidence="3" id="KW-1185">Reference proteome</keyword>
<evidence type="ECO:0000256" key="1">
    <source>
        <dbReference type="SAM" id="Phobius"/>
    </source>
</evidence>
<dbReference type="VEuPathDB" id="CryptoDB:cubi_02171"/>
<dbReference type="EMBL" id="LRBP01000017">
    <property type="protein sequence ID" value="OII72940.1"/>
    <property type="molecule type" value="Genomic_DNA"/>
</dbReference>
<reference evidence="2 3" key="1">
    <citation type="submission" date="2016-10" db="EMBL/GenBank/DDBJ databases">
        <title>Reductive evolution of mitochondrial metabolism and differential evolution of invasion-related proteins in Cryptosporidium.</title>
        <authorList>
            <person name="Liu S."/>
            <person name="Roellig D.M."/>
            <person name="Guo Y."/>
            <person name="Li N."/>
            <person name="Frace M.A."/>
            <person name="Tang K."/>
            <person name="Zhang L."/>
            <person name="Feng Y."/>
            <person name="Xiao L."/>
        </authorList>
    </citation>
    <scope>NUCLEOTIDE SEQUENCE [LARGE SCALE GENOMIC DNA]</scope>
    <source>
        <strain evidence="2">39726</strain>
    </source>
</reference>